<comment type="pathway">
    <text evidence="2">Glycolipid biosynthesis.</text>
</comment>
<dbReference type="EC" id="2.4.1.-" evidence="24"/>
<comment type="catalytic activity">
    <reaction evidence="17">
        <text>an alpha-Neu5Ac-(2-&gt;3)-beta-D-Gal-(1-&gt;4)-beta-D-GlcNAc-(1-&gt;3)-beta-D-Gal-(1-&gt;4)-beta-D-GlcNAc derivative + GDP-beta-L-fucose = an alpha-Neu5Ac-(2-&gt;3)-beta-D-Gal-(1-&gt;4)-beta-D-GlcNAc-(1-&gt;3)-beta-D-Gal-(1-&gt;4)-[alpha-L-Fuc-(1-&gt;3)]-beta-D-GlcNAc derivative + GDP + H(+)</text>
        <dbReference type="Rhea" id="RHEA:68044"/>
        <dbReference type="ChEBI" id="CHEBI:15378"/>
        <dbReference type="ChEBI" id="CHEBI:57273"/>
        <dbReference type="ChEBI" id="CHEBI:58189"/>
        <dbReference type="ChEBI" id="CHEBI:145343"/>
        <dbReference type="ChEBI" id="CHEBI:176900"/>
    </reaction>
    <physiologicalReaction direction="left-to-right" evidence="17">
        <dbReference type="Rhea" id="RHEA:68045"/>
    </physiologicalReaction>
</comment>
<proteinExistence type="inferred from homology"/>
<keyword evidence="6 24" id="KW-0808">Transferase</keyword>
<evidence type="ECO:0000256" key="13">
    <source>
        <dbReference type="ARBA" id="ARBA00023157"/>
    </source>
</evidence>
<comment type="subunit">
    <text evidence="4">Homodimer.</text>
</comment>
<evidence type="ECO:0000256" key="24">
    <source>
        <dbReference type="RuleBase" id="RU003832"/>
    </source>
</evidence>
<comment type="pathway">
    <text evidence="1">Protein modification; protein glycosylation.</text>
</comment>
<sequence length="288" mass="34244">PFGYTFQGESCSEKFGIKGCHFTGDRDQHDKVHGIMFHHRDIGGDLQTITTMARSPHQRWVWMNMESPENSGRWGELENVFNITSNYRRDSDIWVPYGRLRKATEQEKNFQIPPKDKTVCWIVSHWNPNFRRVKYFEELTKHIKVEAYGRHFNRFVSDEDYKATMSSCKFYLSFENSNHKDYITEKLFNALTLGAVPVVIGPPRDNYEEFVPADSFIHVDDFKTPQEMAEYLTLLDQNQTLYEQYFNWRKEFTAEGSYFGLEHACRICQYIRSYTGYRVVTSLSKWYW</sequence>
<protein>
    <recommendedName>
        <fullName evidence="24">Fucosyltransferase</fullName>
        <ecNumber evidence="24">2.4.1.-</ecNumber>
    </recommendedName>
</protein>
<evidence type="ECO:0000256" key="2">
    <source>
        <dbReference type="ARBA" id="ARBA00004934"/>
    </source>
</evidence>
<dbReference type="Proteomes" id="UP001205998">
    <property type="component" value="Unassembled WGS sequence"/>
</dbReference>
<reference evidence="27" key="1">
    <citation type="submission" date="2018-07" db="EMBL/GenBank/DDBJ databases">
        <title>Comparative genomics of catfishes provides insights into carnivory and benthic adaptation.</title>
        <authorList>
            <person name="Zhang Y."/>
            <person name="Wang D."/>
            <person name="Peng Z."/>
            <person name="Zheng S."/>
            <person name="Shao F."/>
            <person name="Tao W."/>
        </authorList>
    </citation>
    <scope>NUCLEOTIDE SEQUENCE</scope>
    <source>
        <strain evidence="27">Chongqing</strain>
    </source>
</reference>
<comment type="caution">
    <text evidence="27">The sequence shown here is derived from an EMBL/GenBank/DDBJ whole genome shotgun (WGS) entry which is preliminary data.</text>
</comment>
<comment type="subcellular location">
    <subcellularLocation>
        <location evidence="24">Golgi apparatus</location>
        <location evidence="24">Golgi stack membrane</location>
        <topology evidence="24">Single-pass type II membrane protein</topology>
    </subcellularLocation>
    <subcellularLocation>
        <location evidence="21">Golgi apparatus</location>
        <location evidence="21">trans-Golgi network membrane</location>
        <topology evidence="21">Single-pass type II membrane protein</topology>
    </subcellularLocation>
</comment>
<dbReference type="InterPro" id="IPR055270">
    <property type="entry name" value="Glyco_tran_10_C"/>
</dbReference>
<dbReference type="InterPro" id="IPR001503">
    <property type="entry name" value="Glyco_trans_10"/>
</dbReference>
<keyword evidence="11" id="KW-0443">Lipid metabolism</keyword>
<keyword evidence="13" id="KW-1015">Disulfide bond</keyword>
<evidence type="ECO:0000256" key="11">
    <source>
        <dbReference type="ARBA" id="ARBA00023098"/>
    </source>
</evidence>
<dbReference type="GO" id="GO:0006629">
    <property type="term" value="P:lipid metabolic process"/>
    <property type="evidence" value="ECO:0007669"/>
    <property type="project" value="UniProtKB-KW"/>
</dbReference>
<evidence type="ECO:0000256" key="3">
    <source>
        <dbReference type="ARBA" id="ARBA00008919"/>
    </source>
</evidence>
<dbReference type="InterPro" id="IPR031481">
    <property type="entry name" value="Glyco_tran_10_N"/>
</dbReference>
<keyword evidence="7 24" id="KW-0812">Transmembrane</keyword>
<feature type="domain" description="Fucosyltransferase C-terminal" evidence="25">
    <location>
        <begin position="113"/>
        <end position="286"/>
    </location>
</feature>
<name>A0AAD5AFD5_SILAS</name>
<evidence type="ECO:0000313" key="28">
    <source>
        <dbReference type="Proteomes" id="UP001205998"/>
    </source>
</evidence>
<evidence type="ECO:0000256" key="16">
    <source>
        <dbReference type="ARBA" id="ARBA00036053"/>
    </source>
</evidence>
<feature type="non-terminal residue" evidence="27">
    <location>
        <position position="1"/>
    </location>
</feature>
<keyword evidence="28" id="KW-1185">Reference proteome</keyword>
<dbReference type="AlphaFoldDB" id="A0AAD5AFD5"/>
<evidence type="ECO:0000256" key="12">
    <source>
        <dbReference type="ARBA" id="ARBA00023136"/>
    </source>
</evidence>
<evidence type="ECO:0000256" key="15">
    <source>
        <dbReference type="ARBA" id="ARBA00029329"/>
    </source>
</evidence>
<evidence type="ECO:0000256" key="14">
    <source>
        <dbReference type="ARBA" id="ARBA00023180"/>
    </source>
</evidence>
<keyword evidence="14" id="KW-0325">Glycoprotein</keyword>
<comment type="catalytic activity">
    <reaction evidence="15">
        <text>a beta-D-galactosyl-(1-&gt;4)-N-acetyl-beta-D-glucosaminyl derivative + GDP-beta-L-fucose = a beta-D-galactosyl-(1-&gt;4)-[alpha-L-fucosyl-(1-&gt;3)]-N-acetyl-beta-D-glucosaminyl derivative + GDP + H(+)</text>
        <dbReference type="Rhea" id="RHEA:14257"/>
        <dbReference type="ChEBI" id="CHEBI:15378"/>
        <dbReference type="ChEBI" id="CHEBI:57273"/>
        <dbReference type="ChEBI" id="CHEBI:58189"/>
        <dbReference type="ChEBI" id="CHEBI:133507"/>
        <dbReference type="ChEBI" id="CHEBI:137941"/>
        <dbReference type="EC" id="2.4.1.152"/>
    </reaction>
    <physiologicalReaction direction="left-to-right" evidence="15">
        <dbReference type="Rhea" id="RHEA:14258"/>
    </physiologicalReaction>
</comment>
<comment type="catalytic activity">
    <reaction evidence="16">
        <text>alpha-D-galactosyl-(1-&gt;3)-beta-D-galactosyl-(1-&gt;4)-N-acetyl-beta-D-glucosaminyl-(1-&gt;3)-beta-D-galactosyl-(1-&gt;4)-beta-D-glucosyl-(1&lt;-&gt;1')-ceramide + GDP-beta-L-fucose = a neolactoside IV(3)-alpha-Gal,III(3)-alpha-Fuc-nLc4Cer + GDP + H(+)</text>
        <dbReference type="Rhea" id="RHEA:48380"/>
        <dbReference type="ChEBI" id="CHEBI:15378"/>
        <dbReference type="ChEBI" id="CHEBI:57273"/>
        <dbReference type="ChEBI" id="CHEBI:58189"/>
        <dbReference type="ChEBI" id="CHEBI:90380"/>
        <dbReference type="ChEBI" id="CHEBI:90381"/>
    </reaction>
    <physiologicalReaction direction="left-to-right" evidence="16">
        <dbReference type="Rhea" id="RHEA:48381"/>
    </physiologicalReaction>
</comment>
<accession>A0AAD5AFD5</accession>
<evidence type="ECO:0000256" key="6">
    <source>
        <dbReference type="ARBA" id="ARBA00022679"/>
    </source>
</evidence>
<evidence type="ECO:0000256" key="17">
    <source>
        <dbReference type="ARBA" id="ARBA00036234"/>
    </source>
</evidence>
<dbReference type="SUPFAM" id="SSF53756">
    <property type="entry name" value="UDP-Glycosyltransferase/glycogen phosphorylase"/>
    <property type="match status" value="1"/>
</dbReference>
<dbReference type="PANTHER" id="PTHR11929">
    <property type="entry name" value="ALPHA- 1,3 -FUCOSYLTRANSFERASE"/>
    <property type="match status" value="1"/>
</dbReference>
<dbReference type="GO" id="GO:0017083">
    <property type="term" value="F:4-galactosyl-N-acetylglucosaminide 3-alpha-L-fucosyltransferase activity"/>
    <property type="evidence" value="ECO:0007669"/>
    <property type="project" value="UniProtKB-EC"/>
</dbReference>
<feature type="non-terminal residue" evidence="27">
    <location>
        <position position="288"/>
    </location>
</feature>
<keyword evidence="9" id="KW-1133">Transmembrane helix</keyword>
<keyword evidence="12" id="KW-0472">Membrane</keyword>
<keyword evidence="5 24" id="KW-0328">Glycosyltransferase</keyword>
<evidence type="ECO:0000256" key="10">
    <source>
        <dbReference type="ARBA" id="ARBA00023034"/>
    </source>
</evidence>
<evidence type="ECO:0000256" key="4">
    <source>
        <dbReference type="ARBA" id="ARBA00011738"/>
    </source>
</evidence>
<dbReference type="FunFam" id="3.40.50.11660:FF:000001">
    <property type="entry name" value="alpha-(1,3)-fucosyltransferase 9"/>
    <property type="match status" value="1"/>
</dbReference>
<evidence type="ECO:0000256" key="19">
    <source>
        <dbReference type="ARBA" id="ARBA00036481"/>
    </source>
</evidence>
<evidence type="ECO:0000256" key="22">
    <source>
        <dbReference type="ARBA" id="ARBA00043828"/>
    </source>
</evidence>
<evidence type="ECO:0000259" key="25">
    <source>
        <dbReference type="Pfam" id="PF00852"/>
    </source>
</evidence>
<evidence type="ECO:0000256" key="21">
    <source>
        <dbReference type="ARBA" id="ARBA00037848"/>
    </source>
</evidence>
<evidence type="ECO:0000256" key="5">
    <source>
        <dbReference type="ARBA" id="ARBA00022676"/>
    </source>
</evidence>
<comment type="catalytic activity">
    <reaction evidence="23">
        <text>an alpha-L-Fuc-(1-&gt;2)-beta-D-Gal-(1-&gt;4)-beta-D-GlcNAc derivative + GDP-beta-L-fucose = an alpha-L-Fuc-(1-&gt;2)-beta-D-Gal-(1-&gt;4)-[alpha-L-Fuc-(1-&gt;3)]-beta-D-GlcNAc derivative + GDP + H(+)</text>
        <dbReference type="Rhea" id="RHEA:77191"/>
        <dbReference type="ChEBI" id="CHEBI:15378"/>
        <dbReference type="ChEBI" id="CHEBI:57273"/>
        <dbReference type="ChEBI" id="CHEBI:58189"/>
        <dbReference type="ChEBI" id="CHEBI:133510"/>
        <dbReference type="ChEBI" id="CHEBI:195560"/>
    </reaction>
    <physiologicalReaction direction="left-to-right" evidence="23">
        <dbReference type="Rhea" id="RHEA:77192"/>
    </physiologicalReaction>
</comment>
<keyword evidence="10 24" id="KW-0333">Golgi apparatus</keyword>
<evidence type="ECO:0000313" key="27">
    <source>
        <dbReference type="EMBL" id="KAI5614945.1"/>
    </source>
</evidence>
<dbReference type="Pfam" id="PF17039">
    <property type="entry name" value="Glyco_tran_10_N"/>
    <property type="match status" value="1"/>
</dbReference>
<comment type="catalytic activity">
    <reaction evidence="20">
        <text>a neolactoside nLc4Cer + GDP-beta-L-fucose = a neolactoside III(3)-alpha-Fuc-nLc4Cer + GDP + H(+)</text>
        <dbReference type="Rhea" id="RHEA:48376"/>
        <dbReference type="ChEBI" id="CHEBI:15378"/>
        <dbReference type="ChEBI" id="CHEBI:57273"/>
        <dbReference type="ChEBI" id="CHEBI:58189"/>
        <dbReference type="ChEBI" id="CHEBI:90376"/>
        <dbReference type="ChEBI" id="CHEBI:90379"/>
    </reaction>
    <physiologicalReaction direction="left-to-right" evidence="20">
        <dbReference type="Rhea" id="RHEA:48377"/>
    </physiologicalReaction>
</comment>
<comment type="catalytic activity">
    <reaction evidence="22">
        <text>beta-D-Gal-(1-&gt;4)-beta-D-GlcNAc-(1-&gt;3)-beta-D-Gal-(1-&gt;4)-D-Glc + GDP-beta-L-fucose = beta-D-Gal-(1-&gt;4)-[alpha-L-Fuc-(1-&gt;3)]-beta-D-GlcNAc-(1-&gt;3)-beta-D-Gal-(1-&gt;4)-D-Glc + GDP + H(+)</text>
        <dbReference type="Rhea" id="RHEA:77187"/>
        <dbReference type="ChEBI" id="CHEBI:15378"/>
        <dbReference type="ChEBI" id="CHEBI:57273"/>
        <dbReference type="ChEBI" id="CHEBI:58189"/>
        <dbReference type="ChEBI" id="CHEBI:60239"/>
        <dbReference type="ChEBI" id="CHEBI:61352"/>
    </reaction>
    <physiologicalReaction direction="left-to-right" evidence="22">
        <dbReference type="Rhea" id="RHEA:77188"/>
    </physiologicalReaction>
</comment>
<evidence type="ECO:0000259" key="26">
    <source>
        <dbReference type="Pfam" id="PF17039"/>
    </source>
</evidence>
<evidence type="ECO:0000256" key="7">
    <source>
        <dbReference type="ARBA" id="ARBA00022692"/>
    </source>
</evidence>
<evidence type="ECO:0000256" key="23">
    <source>
        <dbReference type="ARBA" id="ARBA00043838"/>
    </source>
</evidence>
<evidence type="ECO:0000256" key="8">
    <source>
        <dbReference type="ARBA" id="ARBA00022968"/>
    </source>
</evidence>
<dbReference type="EMBL" id="MU557482">
    <property type="protein sequence ID" value="KAI5614945.1"/>
    <property type="molecule type" value="Genomic_DNA"/>
</dbReference>
<evidence type="ECO:0000256" key="20">
    <source>
        <dbReference type="ARBA" id="ARBA00036757"/>
    </source>
</evidence>
<evidence type="ECO:0000256" key="9">
    <source>
        <dbReference type="ARBA" id="ARBA00022989"/>
    </source>
</evidence>
<feature type="domain" description="Fucosyltransferase N-terminal" evidence="26">
    <location>
        <begin position="2"/>
        <end position="98"/>
    </location>
</feature>
<comment type="catalytic activity">
    <reaction evidence="18">
        <text>alpha-N-glycoloylneuraminosyl-(2-&gt;3)-beta-D-galactosyl-(1-&gt;4)-N-acetyl-beta-D-glucosaminyl-(1-&gt;3)-beta-D-galactosyl-(1-&gt;4)-N-acetyl-beta-D-glucosaminyl-(1-&gt;3)-beta-D-galactosyl-(1-&gt;4)-beta-D-glucosyl-(1&lt;-&gt;1')-ceramide + GDP-beta-L-fucose = alpha-N-glycoloylneuraminosyl-(2-&gt;3)-beta-D-galactosyl-(1-&gt;4)-N-acetyl-beta-D-glucosaminyl-(1-&gt;3)-beta-D-galactosyl-(1-&gt;4)-[alpha-L-fucosyl-(1-&gt;3)]-N-acetyl-beta-D-glucosaminyl-(1-&gt;3)-beta-D-galactosyl-(1-&gt;4)-beta-D-glucosyl-(1&lt;-&gt;1')-ceramide + GDP + H(+)</text>
        <dbReference type="Rhea" id="RHEA:48388"/>
        <dbReference type="ChEBI" id="CHEBI:15378"/>
        <dbReference type="ChEBI" id="CHEBI:57273"/>
        <dbReference type="ChEBI" id="CHEBI:58189"/>
        <dbReference type="ChEBI" id="CHEBI:90383"/>
        <dbReference type="ChEBI" id="CHEBI:90384"/>
    </reaction>
    <physiologicalReaction direction="left-to-right" evidence="18">
        <dbReference type="Rhea" id="RHEA:48389"/>
    </physiologicalReaction>
</comment>
<comment type="similarity">
    <text evidence="3 24">Belongs to the glycosyltransferase 10 family.</text>
</comment>
<gene>
    <name evidence="27" type="ORF">C0J50_8885</name>
</gene>
<evidence type="ECO:0000256" key="18">
    <source>
        <dbReference type="ARBA" id="ARBA00036295"/>
    </source>
</evidence>
<keyword evidence="8" id="KW-0735">Signal-anchor</keyword>
<comment type="catalytic activity">
    <reaction evidence="19">
        <text>an N-acetyl-alpha-neuraminyl-(2-&gt;3)-beta-D-galactosyl-(1-&gt;4)-N-acetyl-beta-D-glucosaminyl derivative + GDP-beta-L-fucose = an alpha-Neu5Ac-(2-&gt;3)-beta-D-Gal-(1-&gt;4)-[alpha-L-Fuc-(1-&gt;3)]-beta-D-GlcNAc derivative + GDP + H(+)</text>
        <dbReference type="Rhea" id="RHEA:56076"/>
        <dbReference type="ChEBI" id="CHEBI:15378"/>
        <dbReference type="ChEBI" id="CHEBI:57273"/>
        <dbReference type="ChEBI" id="CHEBI:58189"/>
        <dbReference type="ChEBI" id="CHEBI:136545"/>
        <dbReference type="ChEBI" id="CHEBI:139509"/>
    </reaction>
    <physiologicalReaction direction="left-to-right" evidence="19">
        <dbReference type="Rhea" id="RHEA:56077"/>
    </physiologicalReaction>
</comment>
<dbReference type="PANTHER" id="PTHR11929:SF10">
    <property type="entry name" value="4-GALACTOSYL-N-ACETYLGLUCOSAMINIDE 3-ALPHA-L-FUCOSYLTRANSFERASE 9"/>
    <property type="match status" value="1"/>
</dbReference>
<organism evidence="27 28">
    <name type="scientific">Silurus asotus</name>
    <name type="common">Amur catfish</name>
    <name type="synonym">Parasilurus asotus</name>
    <dbReference type="NCBI Taxonomy" id="30991"/>
    <lineage>
        <taxon>Eukaryota</taxon>
        <taxon>Metazoa</taxon>
        <taxon>Chordata</taxon>
        <taxon>Craniata</taxon>
        <taxon>Vertebrata</taxon>
        <taxon>Euteleostomi</taxon>
        <taxon>Actinopterygii</taxon>
        <taxon>Neopterygii</taxon>
        <taxon>Teleostei</taxon>
        <taxon>Ostariophysi</taxon>
        <taxon>Siluriformes</taxon>
        <taxon>Siluridae</taxon>
        <taxon>Silurus</taxon>
    </lineage>
</organism>
<dbReference type="Gene3D" id="3.40.50.11660">
    <property type="entry name" value="Glycosyl transferase family 10, C-terminal domain"/>
    <property type="match status" value="1"/>
</dbReference>
<dbReference type="Pfam" id="PF00852">
    <property type="entry name" value="Glyco_transf_10"/>
    <property type="match status" value="1"/>
</dbReference>
<dbReference type="InterPro" id="IPR038577">
    <property type="entry name" value="GT10-like_C_sf"/>
</dbReference>
<evidence type="ECO:0000256" key="1">
    <source>
        <dbReference type="ARBA" id="ARBA00004922"/>
    </source>
</evidence>
<dbReference type="GO" id="GO:0032580">
    <property type="term" value="C:Golgi cisterna membrane"/>
    <property type="evidence" value="ECO:0007669"/>
    <property type="project" value="UniProtKB-SubCell"/>
</dbReference>